<sequence length="313" mass="34273">MRYITTYPTSNFEFAPPNLYGSSTQPTASNQQESFMDELPAPPTAPTPPAPTATPNPGLAFGPSIPNIGSNLPAQGGITNYPPHPFNQGMQAPQGTHLVQAAPGVHAFPPTSVPRPPMIVPSQQTYGPQPTYGAQPTYGPQQTYGYQPPLAAQLAGPVAQPPRPLRAPRAVQAAPVNPPLPQGYARREAPRIREKLKLFRINQQYNSDIRDKDSRLQTCKMLGLSNNIANNYQTLCAQPGGIPLFVNTTEDWDTAFGLLGEVAFHLFRRKELVKAQMMGQTLPALEPKLRNFITKYPPHQEFEEIFSESQSIP</sequence>
<comment type="caution">
    <text evidence="2">The sequence shown here is derived from an EMBL/GenBank/DDBJ whole genome shotgun (WGS) entry which is preliminary data.</text>
</comment>
<organism evidence="2 3">
    <name type="scientific">Rhizoctonia solani</name>
    <dbReference type="NCBI Taxonomy" id="456999"/>
    <lineage>
        <taxon>Eukaryota</taxon>
        <taxon>Fungi</taxon>
        <taxon>Dikarya</taxon>
        <taxon>Basidiomycota</taxon>
        <taxon>Agaricomycotina</taxon>
        <taxon>Agaricomycetes</taxon>
        <taxon>Cantharellales</taxon>
        <taxon>Ceratobasidiaceae</taxon>
        <taxon>Rhizoctonia</taxon>
    </lineage>
</organism>
<feature type="compositionally biased region" description="Polar residues" evidence="1">
    <location>
        <begin position="20"/>
        <end position="34"/>
    </location>
</feature>
<evidence type="ECO:0000313" key="3">
    <source>
        <dbReference type="Proteomes" id="UP000663843"/>
    </source>
</evidence>
<accession>A0A8H2WH31</accession>
<evidence type="ECO:0000256" key="1">
    <source>
        <dbReference type="SAM" id="MobiDB-lite"/>
    </source>
</evidence>
<proteinExistence type="predicted"/>
<reference evidence="2" key="1">
    <citation type="submission" date="2021-01" db="EMBL/GenBank/DDBJ databases">
        <authorList>
            <person name="Kaushik A."/>
        </authorList>
    </citation>
    <scope>NUCLEOTIDE SEQUENCE</scope>
    <source>
        <strain evidence="2">AG2-2IIIB</strain>
    </source>
</reference>
<name>A0A8H2WH31_9AGAM</name>
<protein>
    <submittedName>
        <fullName evidence="2">Uncharacterized protein</fullName>
    </submittedName>
</protein>
<gene>
    <name evidence="2" type="ORF">RDB_LOCUS24026</name>
</gene>
<dbReference type="AlphaFoldDB" id="A0A8H2WH31"/>
<feature type="region of interest" description="Disordered" evidence="1">
    <location>
        <begin position="15"/>
        <end position="59"/>
    </location>
</feature>
<dbReference type="EMBL" id="CAJMWT010001126">
    <property type="protein sequence ID" value="CAE6380399.1"/>
    <property type="molecule type" value="Genomic_DNA"/>
</dbReference>
<evidence type="ECO:0000313" key="2">
    <source>
        <dbReference type="EMBL" id="CAE6380399.1"/>
    </source>
</evidence>
<feature type="compositionally biased region" description="Pro residues" evidence="1">
    <location>
        <begin position="40"/>
        <end position="54"/>
    </location>
</feature>
<dbReference type="Proteomes" id="UP000663843">
    <property type="component" value="Unassembled WGS sequence"/>
</dbReference>